<keyword evidence="6" id="KW-0378">Hydrolase</keyword>
<feature type="domain" description="PA" evidence="10">
    <location>
        <begin position="156"/>
        <end position="258"/>
    </location>
</feature>
<evidence type="ECO:0000256" key="5">
    <source>
        <dbReference type="ARBA" id="ARBA00022729"/>
    </source>
</evidence>
<dbReference type="InterPro" id="IPR006311">
    <property type="entry name" value="TAT_signal"/>
</dbReference>
<dbReference type="EMBL" id="JRTT01000131">
    <property type="protein sequence ID" value="KHD73451.1"/>
    <property type="molecule type" value="Genomic_DNA"/>
</dbReference>
<keyword evidence="4" id="KW-0479">Metal-binding</keyword>
<dbReference type="GO" id="GO:0008235">
    <property type="term" value="F:metalloexopeptidase activity"/>
    <property type="evidence" value="ECO:0007669"/>
    <property type="project" value="InterPro"/>
</dbReference>
<keyword evidence="13" id="KW-1185">Reference proteome</keyword>
<evidence type="ECO:0000259" key="10">
    <source>
        <dbReference type="Pfam" id="PF02225"/>
    </source>
</evidence>
<comment type="similarity">
    <text evidence="1">Belongs to the peptidase M28 family. M28A subfamily.</text>
</comment>
<dbReference type="InterPro" id="IPR003137">
    <property type="entry name" value="PA_domain"/>
</dbReference>
<dbReference type="OrthoDB" id="345880at2"/>
<feature type="region of interest" description="Disordered" evidence="8">
    <location>
        <begin position="508"/>
        <end position="546"/>
    </location>
</feature>
<dbReference type="Proteomes" id="UP000054537">
    <property type="component" value="Unassembled WGS sequence"/>
</dbReference>
<evidence type="ECO:0000256" key="9">
    <source>
        <dbReference type="SAM" id="SignalP"/>
    </source>
</evidence>
<dbReference type="Pfam" id="PF02225">
    <property type="entry name" value="PA"/>
    <property type="match status" value="1"/>
</dbReference>
<dbReference type="GO" id="GO:0004177">
    <property type="term" value="F:aminopeptidase activity"/>
    <property type="evidence" value="ECO:0007669"/>
    <property type="project" value="UniProtKB-KW"/>
</dbReference>
<dbReference type="SUPFAM" id="SSF52025">
    <property type="entry name" value="PA domain"/>
    <property type="match status" value="1"/>
</dbReference>
<sequence length="546" mass="57128">MSHEDAAPTRRRSLRALGAVAIATTLTVVPATAASAGGHGHGHGGKSDPCARQANDTYAEVLKCVTLDGVLDHLKVLQKIADKNNDPYYPGTRAAGTKGYADSVKYVSGLLRKAGYKVTLDPFEFTFNFPAVLEQITPAAADYETAAFTGSPAGDVTGRVVPVDINLTGDRANTSGCEATDFAGLDFSGPADIALVQRGTCNFVVKAQLAQAAGAEAVVIFNQGNDPTREGVVVGTLGEDHGVTVPVVGASFANGASLASAGSTAHVQVIPSETRTDYNVIAELPGKNRNNVVMAGSHLDSVTEGPGINDNGSGSAAILETALTLAKSKPQNTLRFAWWGAEEEGLIGSAAYVAELSQAEKDKIALYLNYDMVGSPNYIFQVYDADQSSFPAPVVVPEGSTAIEDLFESYYTLKKQPYDDAEFSGRSDYQAFIEAGIPSGGLFTGAEVVKTEQQATIWGGTAGASFDPCYHQACDNIGNLDRKALEINSDLIAFAQLTYAFSTESVNGVKGRPVPGKPIKLPAPAGPQGTFNTGDGGDEHEHHPES</sequence>
<dbReference type="AlphaFoldDB" id="A0A0A6UD92"/>
<dbReference type="Pfam" id="PF04389">
    <property type="entry name" value="Peptidase_M28"/>
    <property type="match status" value="1"/>
</dbReference>
<dbReference type="InterPro" id="IPR045175">
    <property type="entry name" value="M28_fam"/>
</dbReference>
<reference evidence="12 13" key="1">
    <citation type="submission" date="2014-10" db="EMBL/GenBank/DDBJ databases">
        <title>Draft genome sequence of Actinoplanes utahensis NRRL 12052.</title>
        <authorList>
            <person name="Velasco-Bucheli B."/>
            <person name="del Cerro C."/>
            <person name="Hormigo D."/>
            <person name="Garcia J.L."/>
            <person name="Acebal C."/>
            <person name="Arroyo M."/>
            <person name="de la Mata I."/>
        </authorList>
    </citation>
    <scope>NUCLEOTIDE SEQUENCE [LARGE SCALE GENOMIC DNA]</scope>
    <source>
        <strain evidence="12 13">NRRL 12052</strain>
    </source>
</reference>
<keyword evidence="5 9" id="KW-0732">Signal</keyword>
<dbReference type="PANTHER" id="PTHR12147">
    <property type="entry name" value="METALLOPEPTIDASE M28 FAMILY MEMBER"/>
    <property type="match status" value="1"/>
</dbReference>
<dbReference type="Gene3D" id="3.40.630.10">
    <property type="entry name" value="Zn peptidases"/>
    <property type="match status" value="1"/>
</dbReference>
<dbReference type="GO" id="GO:0046872">
    <property type="term" value="F:metal ion binding"/>
    <property type="evidence" value="ECO:0007669"/>
    <property type="project" value="UniProtKB-KW"/>
</dbReference>
<dbReference type="PANTHER" id="PTHR12147:SF26">
    <property type="entry name" value="PEPTIDASE M28 DOMAIN-CONTAINING PROTEIN"/>
    <property type="match status" value="1"/>
</dbReference>
<name>A0A0A6UD92_ACTUT</name>
<dbReference type="GO" id="GO:0006508">
    <property type="term" value="P:proteolysis"/>
    <property type="evidence" value="ECO:0007669"/>
    <property type="project" value="UniProtKB-KW"/>
</dbReference>
<dbReference type="SUPFAM" id="SSF53187">
    <property type="entry name" value="Zn-dependent exopeptidases"/>
    <property type="match status" value="1"/>
</dbReference>
<dbReference type="PROSITE" id="PS51318">
    <property type="entry name" value="TAT"/>
    <property type="match status" value="1"/>
</dbReference>
<accession>A0A0A6UD92</accession>
<dbReference type="InterPro" id="IPR041756">
    <property type="entry name" value="M28_SGAP-like"/>
</dbReference>
<dbReference type="InterPro" id="IPR046450">
    <property type="entry name" value="PA_dom_sf"/>
</dbReference>
<proteinExistence type="inferred from homology"/>
<gene>
    <name evidence="12" type="ORF">MB27_35225</name>
</gene>
<evidence type="ECO:0000256" key="1">
    <source>
        <dbReference type="ARBA" id="ARBA00005957"/>
    </source>
</evidence>
<organism evidence="12 13">
    <name type="scientific">Actinoplanes utahensis</name>
    <dbReference type="NCBI Taxonomy" id="1869"/>
    <lineage>
        <taxon>Bacteria</taxon>
        <taxon>Bacillati</taxon>
        <taxon>Actinomycetota</taxon>
        <taxon>Actinomycetes</taxon>
        <taxon>Micromonosporales</taxon>
        <taxon>Micromonosporaceae</taxon>
        <taxon>Actinoplanes</taxon>
    </lineage>
</organism>
<dbReference type="InterPro" id="IPR007484">
    <property type="entry name" value="Peptidase_M28"/>
</dbReference>
<evidence type="ECO:0000313" key="12">
    <source>
        <dbReference type="EMBL" id="KHD73451.1"/>
    </source>
</evidence>
<dbReference type="STRING" id="1869.MB27_35225"/>
<evidence type="ECO:0000256" key="2">
    <source>
        <dbReference type="ARBA" id="ARBA00022438"/>
    </source>
</evidence>
<feature type="signal peptide" evidence="9">
    <location>
        <begin position="1"/>
        <end position="33"/>
    </location>
</feature>
<evidence type="ECO:0000256" key="4">
    <source>
        <dbReference type="ARBA" id="ARBA00022723"/>
    </source>
</evidence>
<keyword evidence="7" id="KW-0862">Zinc</keyword>
<feature type="domain" description="Peptidase M28" evidence="11">
    <location>
        <begin position="279"/>
        <end position="493"/>
    </location>
</feature>
<evidence type="ECO:0000256" key="7">
    <source>
        <dbReference type="ARBA" id="ARBA00022833"/>
    </source>
</evidence>
<feature type="compositionally biased region" description="Basic and acidic residues" evidence="8">
    <location>
        <begin position="537"/>
        <end position="546"/>
    </location>
</feature>
<feature type="chain" id="PRO_5002023098" evidence="9">
    <location>
        <begin position="34"/>
        <end position="546"/>
    </location>
</feature>
<keyword evidence="2 12" id="KW-0031">Aminopeptidase</keyword>
<evidence type="ECO:0000256" key="3">
    <source>
        <dbReference type="ARBA" id="ARBA00022670"/>
    </source>
</evidence>
<evidence type="ECO:0000256" key="6">
    <source>
        <dbReference type="ARBA" id="ARBA00022801"/>
    </source>
</evidence>
<evidence type="ECO:0000259" key="11">
    <source>
        <dbReference type="Pfam" id="PF04389"/>
    </source>
</evidence>
<dbReference type="CDD" id="cd03876">
    <property type="entry name" value="M28_SGAP_like"/>
    <property type="match status" value="1"/>
</dbReference>
<protein>
    <submittedName>
        <fullName evidence="12">Aminopeptidase Y</fullName>
    </submittedName>
</protein>
<evidence type="ECO:0000313" key="13">
    <source>
        <dbReference type="Proteomes" id="UP000054537"/>
    </source>
</evidence>
<dbReference type="RefSeq" id="WP_043532090.1">
    <property type="nucleotide sequence ID" value="NZ_BAABKU010000007.1"/>
</dbReference>
<dbReference type="Gene3D" id="3.50.30.30">
    <property type="match status" value="1"/>
</dbReference>
<dbReference type="eggNOG" id="COG2234">
    <property type="taxonomic scope" value="Bacteria"/>
</dbReference>
<comment type="caution">
    <text evidence="12">The sequence shown here is derived from an EMBL/GenBank/DDBJ whole genome shotgun (WGS) entry which is preliminary data.</text>
</comment>
<evidence type="ECO:0000256" key="8">
    <source>
        <dbReference type="SAM" id="MobiDB-lite"/>
    </source>
</evidence>
<keyword evidence="3" id="KW-0645">Protease</keyword>